<protein>
    <submittedName>
        <fullName evidence="5">Sepiapterin reductase</fullName>
    </submittedName>
</protein>
<dbReference type="PANTHER" id="PTHR44085">
    <property type="entry name" value="SEPIAPTERIN REDUCTASE"/>
    <property type="match status" value="1"/>
</dbReference>
<evidence type="ECO:0000256" key="2">
    <source>
        <dbReference type="ARBA" id="ARBA00022490"/>
    </source>
</evidence>
<organism evidence="6">
    <name type="scientific">Acromyrmex echinatior</name>
    <name type="common">Panamanian leafcutter ant</name>
    <name type="synonym">Acromyrmex octospinosus echinatior</name>
    <dbReference type="NCBI Taxonomy" id="103372"/>
    <lineage>
        <taxon>Eukaryota</taxon>
        <taxon>Metazoa</taxon>
        <taxon>Ecdysozoa</taxon>
        <taxon>Arthropoda</taxon>
        <taxon>Hexapoda</taxon>
        <taxon>Insecta</taxon>
        <taxon>Pterygota</taxon>
        <taxon>Neoptera</taxon>
        <taxon>Endopterygota</taxon>
        <taxon>Hymenoptera</taxon>
        <taxon>Apocrita</taxon>
        <taxon>Aculeata</taxon>
        <taxon>Formicoidea</taxon>
        <taxon>Formicidae</taxon>
        <taxon>Myrmicinae</taxon>
        <taxon>Acromyrmex</taxon>
    </lineage>
</organism>
<dbReference type="SUPFAM" id="SSF51735">
    <property type="entry name" value="NAD(P)-binding Rossmann-fold domains"/>
    <property type="match status" value="1"/>
</dbReference>
<keyword evidence="2" id="KW-0963">Cytoplasm</keyword>
<keyword evidence="3" id="KW-0521">NADP</keyword>
<evidence type="ECO:0000313" key="6">
    <source>
        <dbReference type="Proteomes" id="UP000007755"/>
    </source>
</evidence>
<evidence type="ECO:0000313" key="5">
    <source>
        <dbReference type="EMBL" id="EGI69455.1"/>
    </source>
</evidence>
<evidence type="ECO:0000256" key="1">
    <source>
        <dbReference type="ARBA" id="ARBA00004496"/>
    </source>
</evidence>
<dbReference type="GO" id="GO:0004757">
    <property type="term" value="F:sepiapterin reductase (NADP+) activity"/>
    <property type="evidence" value="ECO:0007669"/>
    <property type="project" value="TreeGrafter"/>
</dbReference>
<accession>F4W8G4</accession>
<comment type="subcellular location">
    <subcellularLocation>
        <location evidence="1">Cytoplasm</location>
    </subcellularLocation>
</comment>
<dbReference type="InterPro" id="IPR036291">
    <property type="entry name" value="NAD(P)-bd_dom_sf"/>
</dbReference>
<dbReference type="PANTHER" id="PTHR44085:SF2">
    <property type="entry name" value="SEPIAPTERIN REDUCTASE"/>
    <property type="match status" value="1"/>
</dbReference>
<dbReference type="InParanoid" id="F4W8G4"/>
<keyword evidence="4" id="KW-0560">Oxidoreductase</keyword>
<dbReference type="STRING" id="103372.F4W8G4"/>
<evidence type="ECO:0000256" key="4">
    <source>
        <dbReference type="ARBA" id="ARBA00023002"/>
    </source>
</evidence>
<dbReference type="Proteomes" id="UP000007755">
    <property type="component" value="Unassembled WGS sequence"/>
</dbReference>
<dbReference type="Gene3D" id="3.40.50.720">
    <property type="entry name" value="NAD(P)-binding Rossmann-like Domain"/>
    <property type="match status" value="2"/>
</dbReference>
<proteinExistence type="predicted"/>
<dbReference type="EMBL" id="GL887908">
    <property type="protein sequence ID" value="EGI69455.1"/>
    <property type="molecule type" value="Genomic_DNA"/>
</dbReference>
<keyword evidence="6" id="KW-1185">Reference proteome</keyword>
<dbReference type="GO" id="GO:0006729">
    <property type="term" value="P:tetrahydrobiopterin biosynthetic process"/>
    <property type="evidence" value="ECO:0007669"/>
    <property type="project" value="TreeGrafter"/>
</dbReference>
<reference evidence="5" key="1">
    <citation type="submission" date="2011-02" db="EMBL/GenBank/DDBJ databases">
        <title>The genome of the leaf-cutting ant Acromyrmex echinatior suggests key adaptations to social evolution and fungus farming.</title>
        <authorList>
            <person name="Nygaard S."/>
            <person name="Zhang G."/>
        </authorList>
    </citation>
    <scope>NUCLEOTIDE SEQUENCE</scope>
</reference>
<gene>
    <name evidence="5" type="ORF">G5I_01745</name>
</gene>
<dbReference type="FunCoup" id="F4W8G4">
    <property type="interactions" value="163"/>
</dbReference>
<dbReference type="InterPro" id="IPR002347">
    <property type="entry name" value="SDR_fam"/>
</dbReference>
<name>F4W8G4_ACREC</name>
<dbReference type="eggNOG" id="KOG1204">
    <property type="taxonomic scope" value="Eukaryota"/>
</dbReference>
<dbReference type="AlphaFoldDB" id="F4W8G4"/>
<dbReference type="GO" id="GO:0005737">
    <property type="term" value="C:cytoplasm"/>
    <property type="evidence" value="ECO:0007669"/>
    <property type="project" value="UniProtKB-SubCell"/>
</dbReference>
<sequence length="177" mass="19708">MSIEALSGKVFLLVTGASRGIGRQIAITFSSMLEEGSRVLLLARNKDALQEVAKNIPSKIKVCTISADLSKSTDTKFEGVGCGQYCSVKAAREMYFKVFALENPDVNVLNYAPGPVDTDMFTMVCEKIIDPKAKKAFNEMREKKTVLTTEQTVNRLVQVLKEHKYNSADHVDYYDKL</sequence>
<dbReference type="OrthoDB" id="153074at2759"/>
<dbReference type="Pfam" id="PF00106">
    <property type="entry name" value="adh_short"/>
    <property type="match status" value="1"/>
</dbReference>
<dbReference type="InterPro" id="IPR051721">
    <property type="entry name" value="Biopterin_syn/organic_redct"/>
</dbReference>
<evidence type="ECO:0000256" key="3">
    <source>
        <dbReference type="ARBA" id="ARBA00022857"/>
    </source>
</evidence>